<dbReference type="Gene3D" id="3.30.200.20">
    <property type="entry name" value="Phosphorylase Kinase, domain 1"/>
    <property type="match status" value="1"/>
</dbReference>
<dbReference type="InterPro" id="IPR001245">
    <property type="entry name" value="Ser-Thr/Tyr_kinase_cat_dom"/>
</dbReference>
<keyword evidence="1" id="KW-0723">Serine/threonine-protein kinase</keyword>
<feature type="compositionally biased region" description="Low complexity" evidence="7">
    <location>
        <begin position="950"/>
        <end position="968"/>
    </location>
</feature>
<feature type="compositionally biased region" description="Low complexity" evidence="7">
    <location>
        <begin position="1189"/>
        <end position="1201"/>
    </location>
</feature>
<feature type="region of interest" description="Disordered" evidence="7">
    <location>
        <begin position="614"/>
        <end position="637"/>
    </location>
</feature>
<dbReference type="PROSITE" id="PS50011">
    <property type="entry name" value="PROTEIN_KINASE_DOM"/>
    <property type="match status" value="1"/>
</dbReference>
<feature type="compositionally biased region" description="Polar residues" evidence="7">
    <location>
        <begin position="527"/>
        <end position="551"/>
    </location>
</feature>
<feature type="region of interest" description="Disordered" evidence="7">
    <location>
        <begin position="226"/>
        <end position="266"/>
    </location>
</feature>
<evidence type="ECO:0000259" key="9">
    <source>
        <dbReference type="PROSITE" id="PS50011"/>
    </source>
</evidence>
<reference evidence="10 11" key="1">
    <citation type="journal article" date="2024" name="Nat. Commun.">
        <title>Phylogenomics reveals the evolutionary origins of lichenization in chlorophyte algae.</title>
        <authorList>
            <person name="Puginier C."/>
            <person name="Libourel C."/>
            <person name="Otte J."/>
            <person name="Skaloud P."/>
            <person name="Haon M."/>
            <person name="Grisel S."/>
            <person name="Petersen M."/>
            <person name="Berrin J.G."/>
            <person name="Delaux P.M."/>
            <person name="Dal Grande F."/>
            <person name="Keller J."/>
        </authorList>
    </citation>
    <scope>NUCLEOTIDE SEQUENCE [LARGE SCALE GENOMIC DNA]</scope>
    <source>
        <strain evidence="10 11">SAG 216-7</strain>
    </source>
</reference>
<dbReference type="InterPro" id="IPR051681">
    <property type="entry name" value="Ser/Thr_Kinases-Pseudokinases"/>
</dbReference>
<feature type="domain" description="Protein kinase" evidence="9">
    <location>
        <begin position="657"/>
        <end position="936"/>
    </location>
</feature>
<name>A0ABR2YLZ0_9CHLO</name>
<feature type="compositionally biased region" description="Basic and acidic residues" evidence="7">
    <location>
        <begin position="1022"/>
        <end position="1031"/>
    </location>
</feature>
<proteinExistence type="predicted"/>
<feature type="region of interest" description="Disordered" evidence="7">
    <location>
        <begin position="431"/>
        <end position="476"/>
    </location>
</feature>
<keyword evidence="11" id="KW-1185">Reference proteome</keyword>
<feature type="region of interest" description="Disordered" evidence="7">
    <location>
        <begin position="1127"/>
        <end position="1207"/>
    </location>
</feature>
<gene>
    <name evidence="10" type="ORF">WJX75_009537</name>
</gene>
<dbReference type="EMBL" id="JALJOT010000009">
    <property type="protein sequence ID" value="KAK9907764.1"/>
    <property type="molecule type" value="Genomic_DNA"/>
</dbReference>
<keyword evidence="8" id="KW-0812">Transmembrane</keyword>
<dbReference type="CDD" id="cd13999">
    <property type="entry name" value="STKc_MAP3K-like"/>
    <property type="match status" value="1"/>
</dbReference>
<evidence type="ECO:0000256" key="3">
    <source>
        <dbReference type="ARBA" id="ARBA00022741"/>
    </source>
</evidence>
<dbReference type="SMART" id="SM00220">
    <property type="entry name" value="S_TKc"/>
    <property type="match status" value="1"/>
</dbReference>
<dbReference type="PROSITE" id="PS00107">
    <property type="entry name" value="PROTEIN_KINASE_ATP"/>
    <property type="match status" value="1"/>
</dbReference>
<dbReference type="InterPro" id="IPR000719">
    <property type="entry name" value="Prot_kinase_dom"/>
</dbReference>
<feature type="region of interest" description="Disordered" evidence="7">
    <location>
        <begin position="1"/>
        <end position="35"/>
    </location>
</feature>
<feature type="compositionally biased region" description="Low complexity" evidence="7">
    <location>
        <begin position="621"/>
        <end position="637"/>
    </location>
</feature>
<keyword evidence="3 6" id="KW-0547">Nucleotide-binding</keyword>
<dbReference type="Pfam" id="PF07714">
    <property type="entry name" value="PK_Tyr_Ser-Thr"/>
    <property type="match status" value="1"/>
</dbReference>
<keyword evidence="8" id="KW-1133">Transmembrane helix</keyword>
<keyword evidence="8" id="KW-0472">Membrane</keyword>
<keyword evidence="2" id="KW-0808">Transferase</keyword>
<feature type="compositionally biased region" description="Polar residues" evidence="7">
    <location>
        <begin position="17"/>
        <end position="26"/>
    </location>
</feature>
<evidence type="ECO:0000256" key="7">
    <source>
        <dbReference type="SAM" id="MobiDB-lite"/>
    </source>
</evidence>
<evidence type="ECO:0000256" key="8">
    <source>
        <dbReference type="SAM" id="Phobius"/>
    </source>
</evidence>
<accession>A0ABR2YLZ0</accession>
<dbReference type="Proteomes" id="UP001491310">
    <property type="component" value="Unassembled WGS sequence"/>
</dbReference>
<evidence type="ECO:0000256" key="5">
    <source>
        <dbReference type="ARBA" id="ARBA00022840"/>
    </source>
</evidence>
<dbReference type="PANTHER" id="PTHR44329">
    <property type="entry name" value="SERINE/THREONINE-PROTEIN KINASE TNNI3K-RELATED"/>
    <property type="match status" value="1"/>
</dbReference>
<dbReference type="InterPro" id="IPR017441">
    <property type="entry name" value="Protein_kinase_ATP_BS"/>
</dbReference>
<dbReference type="Gene3D" id="1.10.510.10">
    <property type="entry name" value="Transferase(Phosphotransferase) domain 1"/>
    <property type="match status" value="1"/>
</dbReference>
<evidence type="ECO:0000256" key="1">
    <source>
        <dbReference type="ARBA" id="ARBA00022527"/>
    </source>
</evidence>
<feature type="compositionally biased region" description="Basic and acidic residues" evidence="7">
    <location>
        <begin position="431"/>
        <end position="445"/>
    </location>
</feature>
<dbReference type="InterPro" id="IPR011009">
    <property type="entry name" value="Kinase-like_dom_sf"/>
</dbReference>
<evidence type="ECO:0000313" key="11">
    <source>
        <dbReference type="Proteomes" id="UP001491310"/>
    </source>
</evidence>
<feature type="binding site" evidence="6">
    <location>
        <position position="684"/>
    </location>
    <ligand>
        <name>ATP</name>
        <dbReference type="ChEBI" id="CHEBI:30616"/>
    </ligand>
</feature>
<feature type="compositionally biased region" description="Low complexity" evidence="7">
    <location>
        <begin position="241"/>
        <end position="259"/>
    </location>
</feature>
<feature type="region of interest" description="Disordered" evidence="7">
    <location>
        <begin position="498"/>
        <end position="570"/>
    </location>
</feature>
<feature type="compositionally biased region" description="Pro residues" evidence="7">
    <location>
        <begin position="226"/>
        <end position="240"/>
    </location>
</feature>
<evidence type="ECO:0000256" key="6">
    <source>
        <dbReference type="PROSITE-ProRule" id="PRU10141"/>
    </source>
</evidence>
<feature type="region of interest" description="Disordered" evidence="7">
    <location>
        <begin position="588"/>
        <end position="607"/>
    </location>
</feature>
<feature type="region of interest" description="Disordered" evidence="7">
    <location>
        <begin position="941"/>
        <end position="1112"/>
    </location>
</feature>
<evidence type="ECO:0000256" key="2">
    <source>
        <dbReference type="ARBA" id="ARBA00022679"/>
    </source>
</evidence>
<dbReference type="SUPFAM" id="SSF56112">
    <property type="entry name" value="Protein kinase-like (PK-like)"/>
    <property type="match status" value="1"/>
</dbReference>
<evidence type="ECO:0000313" key="10">
    <source>
        <dbReference type="EMBL" id="KAK9907764.1"/>
    </source>
</evidence>
<sequence length="1207" mass="125752">MSYAQSPRNPFQRFPRVQSSSLPQGTLTGGDVPVANLTSPASPGLALTPNATAAAGASQTAVTVRNSTVVQATAPTVAMGQPRIAGGVQKAAPPPQSSDGLSTLNRVGSASAMFPSLSAALIAPAAAPAPNPYNTLTPGTDPGQLSAMVVELLLTGQNLYPFSEADQYAIATTVNTLISPYPHIVELSNIGIVAVITPGDGSGNSSDTAPDLALIGVPVAAPFPTAPASPSPAPAVPPSAPLAVQAPTPATTSPALNTTTPPPTAASGRRMLFALPRMLLAAQQTVNYDVGGAQHVAVNCTIYASARDLAAIQTVLSDSVKGGDFVQALNKTGLPVEKVEIVLFQQIAGPVAVPAPAPAPAPQLAQQIVGLPVTSLPGVVPVAAPAPAPPSRAATLPTIIGSVLGAFFGTVLVAVAAVIFVARWRRKRKALGDAEQKKQSDEEKVQGNGHTNGGWNRQEGGAGGTAGKKLRADGSINVRTENVNGGAGSSYEGISPDSVCGAQAMPNGLASPARRAPSGMSEWGTASDGTAVNSRDQLLSHQRATSSQHSAGSPHAQGALQHNGDSGNYQRHAGVIMYDSAAETANRLRNTGDGHLGRNGSGQTSMDFQRQGTLAGDLSLPSDSDTPHSRTTSTPSSIGRLQRIGAAQLWQVHMEEMQIQKQIGEGSFGKVYLAKWKETTVAVKILTSTSGSSDDDFPTRLPNPLLQALEKEAGMMAAMRHPNVVLYLGVCLDPPCVVTEYCARGSLNDVLKRALYNSKYAEQLDWRVRLSMALDAAKGMNYLHTSDPPVIHRDLKSPNLLVDKHWRVKVCDFNLSRVMEESSILSSMAATNPRWLAPEILAGRGYTFSSDIYSFGIILWEFMTWRVPWHEYGPWQVVAMVTDGQQRPEIPKVEDCPSGLFPGVDEYIELMNNCWKQNATERPSFAEIIQVLRRLLADEARRVPSKSPGDAAAARSQQASTSASSADTARPDQASGRDAVSGQGSGDLAVGGLRFHMAHSSSGDLRNGAQPHVPGSPGPSGRGDEPQHARSESLGSDTHLQALAGRLGSGNHFGPDGLRVGESPRSRNTNSYEQYGVPGYRDAGGGGAAAGAGPLTRREGPDGSGQLSSNGDTQWDLARIHALLKEAHSDTSSNRGAEGALSPPDSRLGSLARTGLPPVGERDERSESTSLPSPRSHPLPGQQPGGGRAAADADNASGESGRPLGQQ</sequence>
<organism evidence="10 11">
    <name type="scientific">Coccomyxa subellipsoidea</name>
    <dbReference type="NCBI Taxonomy" id="248742"/>
    <lineage>
        <taxon>Eukaryota</taxon>
        <taxon>Viridiplantae</taxon>
        <taxon>Chlorophyta</taxon>
        <taxon>core chlorophytes</taxon>
        <taxon>Trebouxiophyceae</taxon>
        <taxon>Trebouxiophyceae incertae sedis</taxon>
        <taxon>Coccomyxaceae</taxon>
        <taxon>Coccomyxa</taxon>
    </lineage>
</organism>
<dbReference type="InterPro" id="IPR008271">
    <property type="entry name" value="Ser/Thr_kinase_AS"/>
</dbReference>
<keyword evidence="4" id="KW-0418">Kinase</keyword>
<comment type="caution">
    <text evidence="10">The sequence shown here is derived from an EMBL/GenBank/DDBJ whole genome shotgun (WGS) entry which is preliminary data.</text>
</comment>
<protein>
    <recommendedName>
        <fullName evidence="9">Protein kinase domain-containing protein</fullName>
    </recommendedName>
</protein>
<dbReference type="PRINTS" id="PR00109">
    <property type="entry name" value="TYRKINASE"/>
</dbReference>
<dbReference type="PANTHER" id="PTHR44329:SF298">
    <property type="entry name" value="MIXED LINEAGE KINASE DOMAIN-LIKE PROTEIN"/>
    <property type="match status" value="1"/>
</dbReference>
<keyword evidence="5 6" id="KW-0067">ATP-binding</keyword>
<feature type="transmembrane region" description="Helical" evidence="8">
    <location>
        <begin position="399"/>
        <end position="422"/>
    </location>
</feature>
<evidence type="ECO:0000256" key="4">
    <source>
        <dbReference type="ARBA" id="ARBA00022777"/>
    </source>
</evidence>
<dbReference type="PROSITE" id="PS00108">
    <property type="entry name" value="PROTEIN_KINASE_ST"/>
    <property type="match status" value="1"/>
</dbReference>